<dbReference type="EMBL" id="RFFI01000009">
    <property type="protein sequence ID" value="RMI13835.1"/>
    <property type="molecule type" value="Genomic_DNA"/>
</dbReference>
<evidence type="ECO:0000313" key="2">
    <source>
        <dbReference type="EMBL" id="RMI13835.1"/>
    </source>
</evidence>
<accession>A0A3M2JSW8</accession>
<dbReference type="PANTHER" id="PTHR33169">
    <property type="entry name" value="PADR-FAMILY TRANSCRIPTIONAL REGULATOR"/>
    <property type="match status" value="1"/>
</dbReference>
<dbReference type="AlphaFoldDB" id="A0A3M2JSW8"/>
<dbReference type="OrthoDB" id="122286at2"/>
<comment type="caution">
    <text evidence="2">The sequence shown here is derived from an EMBL/GenBank/DDBJ whole genome shotgun (WGS) entry which is preliminary data.</text>
</comment>
<keyword evidence="3" id="KW-1185">Reference proteome</keyword>
<dbReference type="InterPro" id="IPR005149">
    <property type="entry name" value="Tscrpt_reg_PadR_N"/>
</dbReference>
<dbReference type="InterPro" id="IPR036390">
    <property type="entry name" value="WH_DNA-bd_sf"/>
</dbReference>
<gene>
    <name evidence="2" type="ORF">EBM89_03005</name>
</gene>
<dbReference type="RefSeq" id="WP_122147993.1">
    <property type="nucleotide sequence ID" value="NZ_RFFI01000009.1"/>
</dbReference>
<reference evidence="2 3" key="1">
    <citation type="submission" date="2018-10" db="EMBL/GenBank/DDBJ databases">
        <title>Isolation, diversity and antifungal activity of actinobacteria from wheat.</title>
        <authorList>
            <person name="Han C."/>
        </authorList>
    </citation>
    <scope>NUCLEOTIDE SEQUENCE [LARGE SCALE GENOMIC DNA]</scope>
    <source>
        <strain evidence="2 3">NEAU-YY56</strain>
    </source>
</reference>
<evidence type="ECO:0000259" key="1">
    <source>
        <dbReference type="Pfam" id="PF03551"/>
    </source>
</evidence>
<dbReference type="InterPro" id="IPR036388">
    <property type="entry name" value="WH-like_DNA-bd_sf"/>
</dbReference>
<dbReference type="Proteomes" id="UP000269289">
    <property type="component" value="Unassembled WGS sequence"/>
</dbReference>
<sequence length="107" mass="12086">MEAKLAALRRGMLEPAVLAVVEHEQRYAAEIAETLRASGFPVQDGTLHPLISRLRREGLVTHEWRESPTGPPRKYLAISDLGRRELEAFRTYIHTLATTLDSIGRRP</sequence>
<dbReference type="SUPFAM" id="SSF46785">
    <property type="entry name" value="Winged helix' DNA-binding domain"/>
    <property type="match status" value="1"/>
</dbReference>
<protein>
    <submittedName>
        <fullName evidence="2">PadR family transcriptional regulator</fullName>
    </submittedName>
</protein>
<dbReference type="PANTHER" id="PTHR33169:SF14">
    <property type="entry name" value="TRANSCRIPTIONAL REGULATOR RV3488"/>
    <property type="match status" value="1"/>
</dbReference>
<dbReference type="Gene3D" id="1.10.10.10">
    <property type="entry name" value="Winged helix-like DNA-binding domain superfamily/Winged helix DNA-binding domain"/>
    <property type="match status" value="1"/>
</dbReference>
<proteinExistence type="predicted"/>
<organism evidence="2 3">
    <name type="scientific">Cellulomonas triticagri</name>
    <dbReference type="NCBI Taxonomy" id="2483352"/>
    <lineage>
        <taxon>Bacteria</taxon>
        <taxon>Bacillati</taxon>
        <taxon>Actinomycetota</taxon>
        <taxon>Actinomycetes</taxon>
        <taxon>Micrococcales</taxon>
        <taxon>Cellulomonadaceae</taxon>
        <taxon>Cellulomonas</taxon>
    </lineage>
</organism>
<feature type="domain" description="Transcription regulator PadR N-terminal" evidence="1">
    <location>
        <begin position="17"/>
        <end position="87"/>
    </location>
</feature>
<evidence type="ECO:0000313" key="3">
    <source>
        <dbReference type="Proteomes" id="UP000269289"/>
    </source>
</evidence>
<dbReference type="Pfam" id="PF03551">
    <property type="entry name" value="PadR"/>
    <property type="match status" value="1"/>
</dbReference>
<name>A0A3M2JSW8_9CELL</name>
<dbReference type="InterPro" id="IPR052509">
    <property type="entry name" value="Metal_resp_DNA-bind_regulator"/>
</dbReference>